<dbReference type="GO" id="GO:0003723">
    <property type="term" value="F:RNA binding"/>
    <property type="evidence" value="ECO:0007669"/>
    <property type="project" value="TreeGrafter"/>
</dbReference>
<evidence type="ECO:0000259" key="7">
    <source>
        <dbReference type="Pfam" id="PF08168"/>
    </source>
</evidence>
<evidence type="ECO:0000256" key="5">
    <source>
        <dbReference type="ARBA" id="ARBA00023163"/>
    </source>
</evidence>
<dbReference type="EMBL" id="JAOTOJ010000002">
    <property type="protein sequence ID" value="KAK9407087.1"/>
    <property type="molecule type" value="Genomic_DNA"/>
</dbReference>
<dbReference type="PANTHER" id="PTHR15633">
    <property type="entry name" value="NUCLEOLAR PROTEIN 11"/>
    <property type="match status" value="1"/>
</dbReference>
<feature type="domain" description="Nucleolar protein 11 C-terminal" evidence="8">
    <location>
        <begin position="519"/>
        <end position="835"/>
    </location>
</feature>
<dbReference type="PANTHER" id="PTHR15633:SF2">
    <property type="entry name" value="NUCLEOLAR PROTEIN 11"/>
    <property type="match status" value="1"/>
</dbReference>
<dbReference type="Pfam" id="PF08168">
    <property type="entry name" value="NOL11_N"/>
    <property type="match status" value="2"/>
</dbReference>
<gene>
    <name evidence="9" type="ORF">NXF25_005861</name>
</gene>
<dbReference type="AlphaFoldDB" id="A0AAW1BZT4"/>
<sequence length="836" mass="92668">MAAFRERFTLCSFSGTPPQAPLGLEPDADRVLLTDRGRTVTLYKVSDQKPLGCWSVKQGQTISCPAVWNSETEELILVHDDKVLQIWKEDDTDLDKVFKATLSSDVYRIHSLPHTEPLVLFKSGAVKSLDALLADPKQEIENVISKEIIRWSDALIGVKRNVLLFITEEDGSYFIYVQHCNPYILQSREEGARLERWRTNGGRGALAESQPIKNARVGSATGASREEVPPSPLLLKCCSALAESQRFHRSVRPLGGDPAPPSLGRWREAVRVELFLPRGNTPFPPPASARVGGRSSWWEPAGCAEGATSSGLTAPGAVALSTRSPGTLTDGRSAFPPPCSAASLATCHHGWCSRCADDRVIRPWGVVSEAVVGGSILKGTSIVILDKDHIAVTGCLDPSESNVKDCFSIWNIKFQTLEASKDLPQGTTGQCWAYDDKLFIIHGRELEVILYKCETSSLAAAVGKSKDTYISEMKSMPVDWNRLQEDDMIYAQPDKAAKDESKRPLRSRKNAQDGTLTVEQLLNIIKGASQNTVEEKLLAFLSSAPGTVFQASVGYIVSALVNRCKAESSFYPRSCLVQLIQTQGLSYSMCPELIAIAVEKTDIHLLQLCLQQFPDIPEAVICTCLKIFLSIGDDRLETMNMNSDFVPDHVHTVENNKMDELSKIIQNGCTFELIEEDSCDTQTIQKSQEIDQSEICPVGPQKASLLNTIICSAYSETFLLPHLKDLSAREVILFLQYLQYVYVQCSKESSTHFPGVFHLTIQQIMDWLCLLLDAHFTVVVMLPEARGLLSKLHKFVRAQVHFYSELNKIEGSLKHLQRINHPEDKGLYSIEVIKLT</sequence>
<keyword evidence="3" id="KW-0805">Transcription regulation</keyword>
<evidence type="ECO:0000256" key="6">
    <source>
        <dbReference type="ARBA" id="ARBA00023242"/>
    </source>
</evidence>
<dbReference type="InterPro" id="IPR012584">
    <property type="entry name" value="NOL11_N"/>
</dbReference>
<keyword evidence="6" id="KW-0539">Nucleus</keyword>
<dbReference type="InterPro" id="IPR048897">
    <property type="entry name" value="Nol11_C"/>
</dbReference>
<protein>
    <submittedName>
        <fullName evidence="9">Nucleolar protein 11</fullName>
    </submittedName>
</protein>
<name>A0AAW1BZT4_CROAD</name>
<evidence type="ECO:0000313" key="10">
    <source>
        <dbReference type="Proteomes" id="UP001474421"/>
    </source>
</evidence>
<dbReference type="Proteomes" id="UP001474421">
    <property type="component" value="Unassembled WGS sequence"/>
</dbReference>
<keyword evidence="2" id="KW-0698">rRNA processing</keyword>
<evidence type="ECO:0000256" key="3">
    <source>
        <dbReference type="ARBA" id="ARBA00023015"/>
    </source>
</evidence>
<dbReference type="GO" id="GO:0005730">
    <property type="term" value="C:nucleolus"/>
    <property type="evidence" value="ECO:0007669"/>
    <property type="project" value="UniProtKB-SubCell"/>
</dbReference>
<evidence type="ECO:0000259" key="8">
    <source>
        <dbReference type="Pfam" id="PF20998"/>
    </source>
</evidence>
<organism evidence="9 10">
    <name type="scientific">Crotalus adamanteus</name>
    <name type="common">Eastern diamondback rattlesnake</name>
    <dbReference type="NCBI Taxonomy" id="8729"/>
    <lineage>
        <taxon>Eukaryota</taxon>
        <taxon>Metazoa</taxon>
        <taxon>Chordata</taxon>
        <taxon>Craniata</taxon>
        <taxon>Vertebrata</taxon>
        <taxon>Euteleostomi</taxon>
        <taxon>Lepidosauria</taxon>
        <taxon>Squamata</taxon>
        <taxon>Bifurcata</taxon>
        <taxon>Unidentata</taxon>
        <taxon>Episquamata</taxon>
        <taxon>Toxicofera</taxon>
        <taxon>Serpentes</taxon>
        <taxon>Colubroidea</taxon>
        <taxon>Viperidae</taxon>
        <taxon>Crotalinae</taxon>
        <taxon>Crotalus</taxon>
    </lineage>
</organism>
<feature type="domain" description="Nucleolar protein 11 N-terminal" evidence="7">
    <location>
        <begin position="364"/>
        <end position="452"/>
    </location>
</feature>
<evidence type="ECO:0000256" key="1">
    <source>
        <dbReference type="ARBA" id="ARBA00004604"/>
    </source>
</evidence>
<accession>A0AAW1BZT4</accession>
<reference evidence="9 10" key="1">
    <citation type="journal article" date="2024" name="Proc. Natl. Acad. Sci. U.S.A.">
        <title>The genetic regulatory architecture and epigenomic basis for age-related changes in rattlesnake venom.</title>
        <authorList>
            <person name="Hogan M.P."/>
            <person name="Holding M.L."/>
            <person name="Nystrom G.S."/>
            <person name="Colston T.J."/>
            <person name="Bartlett D.A."/>
            <person name="Mason A.J."/>
            <person name="Ellsworth S.A."/>
            <person name="Rautsaw R.M."/>
            <person name="Lawrence K.C."/>
            <person name="Strickland J.L."/>
            <person name="He B."/>
            <person name="Fraser P."/>
            <person name="Margres M.J."/>
            <person name="Gilbert D.M."/>
            <person name="Gibbs H.L."/>
            <person name="Parkinson C.L."/>
            <person name="Rokyta D.R."/>
        </authorList>
    </citation>
    <scope>NUCLEOTIDE SEQUENCE [LARGE SCALE GENOMIC DNA]</scope>
    <source>
        <strain evidence="9">DRR0105</strain>
    </source>
</reference>
<keyword evidence="5" id="KW-0804">Transcription</keyword>
<evidence type="ECO:0000256" key="2">
    <source>
        <dbReference type="ARBA" id="ARBA00022552"/>
    </source>
</evidence>
<proteinExistence type="predicted"/>
<keyword evidence="4" id="KW-0010">Activator</keyword>
<comment type="subcellular location">
    <subcellularLocation>
        <location evidence="1">Nucleus</location>
        <location evidence="1">Nucleolus</location>
    </subcellularLocation>
</comment>
<dbReference type="GO" id="GO:0030490">
    <property type="term" value="P:maturation of SSU-rRNA"/>
    <property type="evidence" value="ECO:0007669"/>
    <property type="project" value="InterPro"/>
</dbReference>
<dbReference type="Pfam" id="PF20998">
    <property type="entry name" value="Nol11_C"/>
    <property type="match status" value="1"/>
</dbReference>
<feature type="domain" description="Nucleolar protein 11 N-terminal" evidence="7">
    <location>
        <begin position="1"/>
        <end position="185"/>
    </location>
</feature>
<keyword evidence="10" id="KW-1185">Reference proteome</keyword>
<comment type="caution">
    <text evidence="9">The sequence shown here is derived from an EMBL/GenBank/DDBJ whole genome shotgun (WGS) entry which is preliminary data.</text>
</comment>
<evidence type="ECO:0000313" key="9">
    <source>
        <dbReference type="EMBL" id="KAK9407087.1"/>
    </source>
</evidence>
<dbReference type="InterPro" id="IPR042859">
    <property type="entry name" value="NOL11"/>
</dbReference>
<evidence type="ECO:0000256" key="4">
    <source>
        <dbReference type="ARBA" id="ARBA00023159"/>
    </source>
</evidence>